<name>A0ABQ1ISB5_9PROT</name>
<evidence type="ECO:0000259" key="5">
    <source>
        <dbReference type="PROSITE" id="PS50949"/>
    </source>
</evidence>
<evidence type="ECO:0000256" key="3">
    <source>
        <dbReference type="ARBA" id="ARBA00023163"/>
    </source>
</evidence>
<dbReference type="SUPFAM" id="SSF64288">
    <property type="entry name" value="Chorismate lyase-like"/>
    <property type="match status" value="1"/>
</dbReference>
<keyword evidence="3" id="KW-0804">Transcription</keyword>
<dbReference type="SUPFAM" id="SSF46785">
    <property type="entry name" value="Winged helix' DNA-binding domain"/>
    <property type="match status" value="1"/>
</dbReference>
<dbReference type="InterPro" id="IPR036388">
    <property type="entry name" value="WH-like_DNA-bd_sf"/>
</dbReference>
<sequence length="272" mass="30227">MAEDEAQDLTRIAAARPAPASGIPTAPRMPEIPRYLQVFQDLRARISGGRYPVGSMMPTEAELCAEFAVSRHTVREALRRLVDQGYVERRQGSGTHVLSAEGGSLFTQSMRSLSELFQYALDTDFAITAMVMTAVDAPTARLIGAEPGSSWLALHGIRSTRDDGVPISHTVVYVHERFGWLRDDFPSCHGPFYALIEQRAQVTVMETLQTITALPMPDASRQVFGDQTPGAHVLRVVRRYLDRHGSTLTASINDHPADRFTYTMRIKRDGER</sequence>
<dbReference type="PANTHER" id="PTHR44846">
    <property type="entry name" value="MANNOSYL-D-GLYCERATE TRANSPORT/METABOLISM SYSTEM REPRESSOR MNGR-RELATED"/>
    <property type="match status" value="1"/>
</dbReference>
<dbReference type="CDD" id="cd07377">
    <property type="entry name" value="WHTH_GntR"/>
    <property type="match status" value="1"/>
</dbReference>
<keyword evidence="1" id="KW-0805">Transcription regulation</keyword>
<dbReference type="EMBL" id="BMDZ01000046">
    <property type="protein sequence ID" value="GGB50868.1"/>
    <property type="molecule type" value="Genomic_DNA"/>
</dbReference>
<dbReference type="InterPro" id="IPR011663">
    <property type="entry name" value="UTRA"/>
</dbReference>
<evidence type="ECO:0000313" key="7">
    <source>
        <dbReference type="Proteomes" id="UP000603352"/>
    </source>
</evidence>
<evidence type="ECO:0000256" key="2">
    <source>
        <dbReference type="ARBA" id="ARBA00023125"/>
    </source>
</evidence>
<dbReference type="SMART" id="SM00345">
    <property type="entry name" value="HTH_GNTR"/>
    <property type="match status" value="1"/>
</dbReference>
<dbReference type="InterPro" id="IPR000524">
    <property type="entry name" value="Tscrpt_reg_HTH_GntR"/>
</dbReference>
<dbReference type="Gene3D" id="3.40.1410.10">
    <property type="entry name" value="Chorismate lyase-like"/>
    <property type="match status" value="1"/>
</dbReference>
<comment type="caution">
    <text evidence="6">The sequence shown here is derived from an EMBL/GenBank/DDBJ whole genome shotgun (WGS) entry which is preliminary data.</text>
</comment>
<reference evidence="7" key="1">
    <citation type="journal article" date="2019" name="Int. J. Syst. Evol. Microbiol.">
        <title>The Global Catalogue of Microorganisms (GCM) 10K type strain sequencing project: providing services to taxonomists for standard genome sequencing and annotation.</title>
        <authorList>
            <consortium name="The Broad Institute Genomics Platform"/>
            <consortium name="The Broad Institute Genome Sequencing Center for Infectious Disease"/>
            <person name="Wu L."/>
            <person name="Ma J."/>
        </authorList>
    </citation>
    <scope>NUCLEOTIDE SEQUENCE [LARGE SCALE GENOMIC DNA]</scope>
    <source>
        <strain evidence="7">CGMCC 1.10188</strain>
    </source>
</reference>
<dbReference type="SMART" id="SM00866">
    <property type="entry name" value="UTRA"/>
    <property type="match status" value="1"/>
</dbReference>
<evidence type="ECO:0000256" key="4">
    <source>
        <dbReference type="SAM" id="MobiDB-lite"/>
    </source>
</evidence>
<dbReference type="PRINTS" id="PR00035">
    <property type="entry name" value="HTHGNTR"/>
</dbReference>
<dbReference type="Proteomes" id="UP000603352">
    <property type="component" value="Unassembled WGS sequence"/>
</dbReference>
<dbReference type="InterPro" id="IPR050679">
    <property type="entry name" value="Bact_HTH_transcr_reg"/>
</dbReference>
<keyword evidence="7" id="KW-1185">Reference proteome</keyword>
<dbReference type="RefSeq" id="WP_188580177.1">
    <property type="nucleotide sequence ID" value="NZ_BMDZ01000046.1"/>
</dbReference>
<proteinExistence type="predicted"/>
<dbReference type="InterPro" id="IPR036390">
    <property type="entry name" value="WH_DNA-bd_sf"/>
</dbReference>
<accession>A0ABQ1ISB5</accession>
<organism evidence="6 7">
    <name type="scientific">Tistrella bauzanensis</name>
    <dbReference type="NCBI Taxonomy" id="657419"/>
    <lineage>
        <taxon>Bacteria</taxon>
        <taxon>Pseudomonadati</taxon>
        <taxon>Pseudomonadota</taxon>
        <taxon>Alphaproteobacteria</taxon>
        <taxon>Geminicoccales</taxon>
        <taxon>Geminicoccaceae</taxon>
        <taxon>Tistrella</taxon>
    </lineage>
</organism>
<dbReference type="InterPro" id="IPR028978">
    <property type="entry name" value="Chorismate_lyase_/UTRA_dom_sf"/>
</dbReference>
<gene>
    <name evidence="6" type="ORF">GCM10011505_34920</name>
</gene>
<dbReference type="Gene3D" id="1.10.10.10">
    <property type="entry name" value="Winged helix-like DNA-binding domain superfamily/Winged helix DNA-binding domain"/>
    <property type="match status" value="1"/>
</dbReference>
<evidence type="ECO:0000313" key="6">
    <source>
        <dbReference type="EMBL" id="GGB50868.1"/>
    </source>
</evidence>
<dbReference type="Pfam" id="PF07702">
    <property type="entry name" value="UTRA"/>
    <property type="match status" value="1"/>
</dbReference>
<dbReference type="PROSITE" id="PS50949">
    <property type="entry name" value="HTH_GNTR"/>
    <property type="match status" value="1"/>
</dbReference>
<feature type="domain" description="HTH gntR-type" evidence="5">
    <location>
        <begin position="32"/>
        <end position="100"/>
    </location>
</feature>
<feature type="region of interest" description="Disordered" evidence="4">
    <location>
        <begin position="1"/>
        <end position="28"/>
    </location>
</feature>
<dbReference type="PANTHER" id="PTHR44846:SF1">
    <property type="entry name" value="MANNOSYL-D-GLYCERATE TRANSPORT_METABOLISM SYSTEM REPRESSOR MNGR-RELATED"/>
    <property type="match status" value="1"/>
</dbReference>
<dbReference type="Pfam" id="PF00392">
    <property type="entry name" value="GntR"/>
    <property type="match status" value="1"/>
</dbReference>
<evidence type="ECO:0000256" key="1">
    <source>
        <dbReference type="ARBA" id="ARBA00023015"/>
    </source>
</evidence>
<protein>
    <submittedName>
        <fullName evidence="6">GntR family transcriptional regulator</fullName>
    </submittedName>
</protein>
<keyword evidence="2" id="KW-0238">DNA-binding</keyword>